<evidence type="ECO:0000256" key="1">
    <source>
        <dbReference type="ARBA" id="ARBA00000427"/>
    </source>
</evidence>
<dbReference type="SUPFAM" id="SSF50939">
    <property type="entry name" value="Sialidases"/>
    <property type="match status" value="1"/>
</dbReference>
<dbReference type="RefSeq" id="WP_197740672.1">
    <property type="nucleotide sequence ID" value="NZ_LR593887.1"/>
</dbReference>
<evidence type="ECO:0000256" key="2">
    <source>
        <dbReference type="ARBA" id="ARBA00009348"/>
    </source>
</evidence>
<protein>
    <recommendedName>
        <fullName evidence="3">exo-alpha-sialidase</fullName>
        <ecNumber evidence="3">3.2.1.18</ecNumber>
    </recommendedName>
</protein>
<dbReference type="GO" id="GO:0016020">
    <property type="term" value="C:membrane"/>
    <property type="evidence" value="ECO:0007669"/>
    <property type="project" value="TreeGrafter"/>
</dbReference>
<comment type="similarity">
    <text evidence="2">Belongs to the glycosyl hydrolase 33 family.</text>
</comment>
<keyword evidence="4" id="KW-0732">Signal</keyword>
<organism evidence="6">
    <name type="scientific">Tuwongella immobilis</name>
    <dbReference type="NCBI Taxonomy" id="692036"/>
    <lineage>
        <taxon>Bacteria</taxon>
        <taxon>Pseudomonadati</taxon>
        <taxon>Planctomycetota</taxon>
        <taxon>Planctomycetia</taxon>
        <taxon>Gemmatales</taxon>
        <taxon>Gemmataceae</taxon>
        <taxon>Tuwongella</taxon>
    </lineage>
</organism>
<dbReference type="GO" id="GO:0005737">
    <property type="term" value="C:cytoplasm"/>
    <property type="evidence" value="ECO:0007669"/>
    <property type="project" value="TreeGrafter"/>
</dbReference>
<dbReference type="InterPro" id="IPR036278">
    <property type="entry name" value="Sialidase_sf"/>
</dbReference>
<evidence type="ECO:0000259" key="5">
    <source>
        <dbReference type="Pfam" id="PF13088"/>
    </source>
</evidence>
<dbReference type="GO" id="GO:0006689">
    <property type="term" value="P:ganglioside catabolic process"/>
    <property type="evidence" value="ECO:0007669"/>
    <property type="project" value="TreeGrafter"/>
</dbReference>
<name>A0A6C2YKN3_9BACT</name>
<dbReference type="InterPro" id="IPR026856">
    <property type="entry name" value="Sialidase_fam"/>
</dbReference>
<dbReference type="AlphaFoldDB" id="A0A6C2YKN3"/>
<dbReference type="KEGG" id="tim:GMBLW1_20260"/>
<reference evidence="6" key="1">
    <citation type="submission" date="2019-04" db="EMBL/GenBank/DDBJ databases">
        <authorList>
            <consortium name="Science for Life Laboratories"/>
        </authorList>
    </citation>
    <scope>NUCLEOTIDE SEQUENCE</scope>
    <source>
        <strain evidence="6">MBLW1</strain>
    </source>
</reference>
<dbReference type="EC" id="3.2.1.18" evidence="3"/>
<feature type="domain" description="Sialidase" evidence="5">
    <location>
        <begin position="68"/>
        <end position="376"/>
    </location>
</feature>
<dbReference type="PANTHER" id="PTHR10628">
    <property type="entry name" value="SIALIDASE"/>
    <property type="match status" value="1"/>
</dbReference>
<dbReference type="InterPro" id="IPR011040">
    <property type="entry name" value="Sialidase"/>
</dbReference>
<dbReference type="Pfam" id="PF13088">
    <property type="entry name" value="BNR_2"/>
    <property type="match status" value="1"/>
</dbReference>
<dbReference type="GO" id="GO:0004308">
    <property type="term" value="F:exo-alpha-sialidase activity"/>
    <property type="evidence" value="ECO:0007669"/>
    <property type="project" value="UniProtKB-EC"/>
</dbReference>
<evidence type="ECO:0000256" key="3">
    <source>
        <dbReference type="ARBA" id="ARBA00012733"/>
    </source>
</evidence>
<dbReference type="GO" id="GO:0009313">
    <property type="term" value="P:oligosaccharide catabolic process"/>
    <property type="evidence" value="ECO:0007669"/>
    <property type="project" value="TreeGrafter"/>
</dbReference>
<feature type="chain" id="PRO_5033534772" description="exo-alpha-sialidase" evidence="4">
    <location>
        <begin position="21"/>
        <end position="407"/>
    </location>
</feature>
<comment type="catalytic activity">
    <reaction evidence="1">
        <text>Hydrolysis of alpha-(2-&gt;3)-, alpha-(2-&gt;6)-, alpha-(2-&gt;8)- glycosidic linkages of terminal sialic acid residues in oligosaccharides, glycoproteins, glycolipids, colominic acid and synthetic substrates.</text>
        <dbReference type="EC" id="3.2.1.18"/>
    </reaction>
</comment>
<sequence>MIRPFATLALMLMGSAGALAQPMSNAVATPTAPTPTSGTTPQLVTVFEPKTDGFRSIRIPAVVVSKQGTVLAFAEGRAADADQAKNKIILKRSTNSGQSWEPVKIIAEREDLALNNPCAVVEQQSGRILLMVQSYKIGISERSNTIRTGYDGDAVVRNWLITSDDDGKTWSAMRDVTRSTKRPTKVTTIASGPGIGIQLTRGKHAGRILMPFNEGPFGIWNIYAVFSDDRGDTWKMGEIAPNGLIPAGNQRLSSLVNEAQLVELSDGSVRFNVRRWAGKAVRKTAISRDGGETWSNVADVPELIDPSCMASILRLAPATPNALPELIYSGPQSTKRERGTVFLSRDDGQTWPIRRVLVPGAFAYSCLTQLPDGQIGCLYEADGTQRVMWARFSREWLLANEPTPPSR</sequence>
<proteinExistence type="inferred from homology"/>
<dbReference type="PANTHER" id="PTHR10628:SF30">
    <property type="entry name" value="EXO-ALPHA-SIALIDASE"/>
    <property type="match status" value="1"/>
</dbReference>
<dbReference type="EMBL" id="LR593887">
    <property type="protein sequence ID" value="VTR99890.1"/>
    <property type="molecule type" value="Genomic_DNA"/>
</dbReference>
<accession>A0A6C2YKN3</accession>
<gene>
    <name evidence="6" type="ORF">GMBLW1_20260</name>
</gene>
<dbReference type="Proteomes" id="UP000464378">
    <property type="component" value="Chromosome"/>
</dbReference>
<evidence type="ECO:0000256" key="4">
    <source>
        <dbReference type="SAM" id="SignalP"/>
    </source>
</evidence>
<dbReference type="Gene3D" id="2.120.10.10">
    <property type="match status" value="1"/>
</dbReference>
<dbReference type="EMBL" id="LR586016">
    <property type="protein sequence ID" value="VIP01934.1"/>
    <property type="molecule type" value="Genomic_DNA"/>
</dbReference>
<feature type="signal peptide" evidence="4">
    <location>
        <begin position="1"/>
        <end position="20"/>
    </location>
</feature>
<evidence type="ECO:0000313" key="6">
    <source>
        <dbReference type="EMBL" id="VIP01934.1"/>
    </source>
</evidence>
<dbReference type="InParanoid" id="A0A6C2YKN3"/>
<keyword evidence="7" id="KW-1185">Reference proteome</keyword>
<dbReference type="CDD" id="cd15482">
    <property type="entry name" value="Sialidase_non-viral"/>
    <property type="match status" value="1"/>
</dbReference>
<evidence type="ECO:0000313" key="7">
    <source>
        <dbReference type="Proteomes" id="UP000464378"/>
    </source>
</evidence>